<keyword evidence="2" id="KW-0963">Cytoplasm</keyword>
<dbReference type="CDD" id="cd00817">
    <property type="entry name" value="ValRS_core"/>
    <property type="match status" value="1"/>
</dbReference>
<dbReference type="FunFam" id="3.40.50.620:FF:000098">
    <property type="entry name" value="Valine--tRNA ligase"/>
    <property type="match status" value="1"/>
</dbReference>
<evidence type="ECO:0000256" key="10">
    <source>
        <dbReference type="NCBIfam" id="TIGR00422"/>
    </source>
</evidence>
<evidence type="ECO:0000256" key="4">
    <source>
        <dbReference type="ARBA" id="ARBA00022741"/>
    </source>
</evidence>
<keyword evidence="3 13" id="KW-0436">Ligase</keyword>
<dbReference type="SUPFAM" id="SSF47323">
    <property type="entry name" value="Anticodon-binding domain of a subclass of class I aminoacyl-tRNA synthetases"/>
    <property type="match status" value="1"/>
</dbReference>
<dbReference type="GO" id="GO:0006438">
    <property type="term" value="P:valyl-tRNA aminoacylation"/>
    <property type="evidence" value="ECO:0007669"/>
    <property type="project" value="UniProtKB-UniRule"/>
</dbReference>
<dbReference type="GO" id="GO:0004832">
    <property type="term" value="F:valine-tRNA ligase activity"/>
    <property type="evidence" value="ECO:0007669"/>
    <property type="project" value="UniProtKB-UniRule"/>
</dbReference>
<dbReference type="NCBIfam" id="TIGR00422">
    <property type="entry name" value="valS"/>
    <property type="match status" value="1"/>
</dbReference>
<dbReference type="SUPFAM" id="SSF52374">
    <property type="entry name" value="Nucleotidylyl transferase"/>
    <property type="match status" value="1"/>
</dbReference>
<dbReference type="PANTHER" id="PTHR11946">
    <property type="entry name" value="VALYL-TRNA SYNTHETASES"/>
    <property type="match status" value="1"/>
</dbReference>
<accession>A0A420ZDD7</accession>
<dbReference type="EMBL" id="QMNG01000002">
    <property type="protein sequence ID" value="RLC37622.1"/>
    <property type="molecule type" value="Genomic_DNA"/>
</dbReference>
<dbReference type="FunFam" id="3.90.740.10:FF:000005">
    <property type="entry name" value="Valine--tRNA ligase, mitochondrial"/>
    <property type="match status" value="1"/>
</dbReference>
<dbReference type="Gene3D" id="3.90.740.10">
    <property type="entry name" value="Valyl/Leucyl/Isoleucyl-tRNA synthetase, editing domain"/>
    <property type="match status" value="1"/>
</dbReference>
<dbReference type="InterPro" id="IPR033705">
    <property type="entry name" value="Anticodon_Ia_Val"/>
</dbReference>
<evidence type="ECO:0000256" key="3">
    <source>
        <dbReference type="ARBA" id="ARBA00022598"/>
    </source>
</evidence>
<dbReference type="InterPro" id="IPR014729">
    <property type="entry name" value="Rossmann-like_a/b/a_fold"/>
</dbReference>
<comment type="caution">
    <text evidence="13">The sequence shown here is derived from an EMBL/GenBank/DDBJ whole genome shotgun (WGS) entry which is preliminary data.</text>
</comment>
<dbReference type="AlphaFoldDB" id="A0A420ZDD7"/>
<dbReference type="InterPro" id="IPR009080">
    <property type="entry name" value="tRNAsynth_Ia_anticodon-bd"/>
</dbReference>
<dbReference type="Pfam" id="PF00133">
    <property type="entry name" value="tRNA-synt_1"/>
    <property type="match status" value="1"/>
</dbReference>
<evidence type="ECO:0000256" key="8">
    <source>
        <dbReference type="ARBA" id="ARBA00023146"/>
    </source>
</evidence>
<evidence type="ECO:0000256" key="6">
    <source>
        <dbReference type="ARBA" id="ARBA00022917"/>
    </source>
</evidence>
<evidence type="ECO:0000259" key="11">
    <source>
        <dbReference type="Pfam" id="PF00133"/>
    </source>
</evidence>
<feature type="domain" description="Methionyl/Valyl/Leucyl/Isoleucyl-tRNA synthetase anticodon-binding" evidence="12">
    <location>
        <begin position="602"/>
        <end position="704"/>
    </location>
</feature>
<dbReference type="Gene3D" id="1.10.730.10">
    <property type="entry name" value="Isoleucyl-tRNA Synthetase, Domain 1"/>
    <property type="match status" value="1"/>
</dbReference>
<evidence type="ECO:0000256" key="5">
    <source>
        <dbReference type="ARBA" id="ARBA00022840"/>
    </source>
</evidence>
<keyword evidence="4" id="KW-0547">Nucleotide-binding</keyword>
<feature type="domain" description="Aminoacyl-tRNA synthetase class Ia" evidence="11">
    <location>
        <begin position="13"/>
        <end position="561"/>
    </location>
</feature>
<dbReference type="GO" id="GO:0005524">
    <property type="term" value="F:ATP binding"/>
    <property type="evidence" value="ECO:0007669"/>
    <property type="project" value="UniProtKB-KW"/>
</dbReference>
<dbReference type="GO" id="GO:0005829">
    <property type="term" value="C:cytosol"/>
    <property type="evidence" value="ECO:0007669"/>
    <property type="project" value="TreeGrafter"/>
</dbReference>
<dbReference type="FunFam" id="1.10.730.10:FF:000002">
    <property type="entry name" value="Leucine--tRNA ligase"/>
    <property type="match status" value="1"/>
</dbReference>
<keyword evidence="5" id="KW-0067">ATP-binding</keyword>
<evidence type="ECO:0000256" key="1">
    <source>
        <dbReference type="ARBA" id="ARBA00013169"/>
    </source>
</evidence>
<comment type="catalytic activity">
    <reaction evidence="9">
        <text>tRNA(Val) + L-valine + ATP = L-valyl-tRNA(Val) + AMP + diphosphate</text>
        <dbReference type="Rhea" id="RHEA:10704"/>
        <dbReference type="Rhea" id="RHEA-COMP:9672"/>
        <dbReference type="Rhea" id="RHEA-COMP:9708"/>
        <dbReference type="ChEBI" id="CHEBI:30616"/>
        <dbReference type="ChEBI" id="CHEBI:33019"/>
        <dbReference type="ChEBI" id="CHEBI:57762"/>
        <dbReference type="ChEBI" id="CHEBI:78442"/>
        <dbReference type="ChEBI" id="CHEBI:78537"/>
        <dbReference type="ChEBI" id="CHEBI:456215"/>
        <dbReference type="EC" id="6.1.1.9"/>
    </reaction>
</comment>
<dbReference type="PRINTS" id="PR00986">
    <property type="entry name" value="TRNASYNTHVAL"/>
</dbReference>
<dbReference type="Gene3D" id="3.40.50.620">
    <property type="entry name" value="HUPs"/>
    <property type="match status" value="2"/>
</dbReference>
<evidence type="ECO:0000259" key="12">
    <source>
        <dbReference type="Pfam" id="PF08264"/>
    </source>
</evidence>
<dbReference type="InterPro" id="IPR002300">
    <property type="entry name" value="aa-tRNA-synth_Ia"/>
</dbReference>
<organism evidence="13 14">
    <name type="scientific">candidate division Kazan bacterium</name>
    <dbReference type="NCBI Taxonomy" id="2202143"/>
    <lineage>
        <taxon>Bacteria</taxon>
        <taxon>Bacteria division Kazan-3B-28</taxon>
    </lineage>
</organism>
<dbReference type="PANTHER" id="PTHR11946:SF93">
    <property type="entry name" value="VALINE--TRNA LIGASE, CHLOROPLASTIC_MITOCHONDRIAL 2"/>
    <property type="match status" value="1"/>
</dbReference>
<gene>
    <name evidence="13" type="ORF">DRH29_00815</name>
</gene>
<dbReference type="Pfam" id="PF08264">
    <property type="entry name" value="Anticodon_1"/>
    <property type="match status" value="1"/>
</dbReference>
<dbReference type="CDD" id="cd07962">
    <property type="entry name" value="Anticodon_Ia_Val"/>
    <property type="match status" value="1"/>
</dbReference>
<dbReference type="GO" id="GO:0002161">
    <property type="term" value="F:aminoacyl-tRNA deacylase activity"/>
    <property type="evidence" value="ECO:0007669"/>
    <property type="project" value="InterPro"/>
</dbReference>
<keyword evidence="8" id="KW-0030">Aminoacyl-tRNA synthetase</keyword>
<dbReference type="InterPro" id="IPR002303">
    <property type="entry name" value="Valyl-tRNA_ligase"/>
</dbReference>
<name>A0A420ZDD7_UNCK3</name>
<sequence length="705" mass="81233">MENKFNFKELEGKIYRAWEKSGVLTPKIDKDKQPYVITMPPPNAYDRLHIGHALFVTLEDIMIRYHRLKGEPTLWLPGADHAGIASQVFFEKILKKEENKTRYDLGREEFIKRLRKFVLEKRKIVEDQLRRLGASCDWTRNKFTLDPDVSEAVYHTFKKMYDEGLIYQGERIVNWCPRCNTGLSDLEVAYQETEGQLTYIKYPLQNSDEFITVATTRPETMLGDTAVAVNSKDKRYKNLIGKTLILPLVGREIPIVADDAVDPKFGTGAVKVTPAHDPTDFEIGERHKLDAPIVVGQDAKMTNRAGKYAGLKVLDARKKILEDLNKSGLIEKQIKYEHRVGHCDRCKEVVEPLISKQWFVKIESLAKPALEAVKSGKIKFIPKRFKKVYLNWMENIRDWNISRQLWWGHRIPIYYLKSDKTKFAVAKNTDDAQKELGGEVVQENDTLDTWFSSGLWPFTTLGWPRETQDFKYFYPTTVMETGYEIIFFWVARMIMLGLYCTGEVPFELVYLNGIVRDKNNQKISKSKGNVIDPIDMVEKYGADALRMGMMMGTAPGSDTHVDENKIRAYRNFANKIWNAARFISMKAPGAKSINNVNLSTADTKMLKEFKEIIKKVTREMDKYEIGQAGDTLYQYFWHRFCDECIENTKPRLEDAKASDAAGAVLNHILKNSLIMLHPFVPFVTEAVWQELYSSSGQLITQAWPQ</sequence>
<evidence type="ECO:0000256" key="9">
    <source>
        <dbReference type="ARBA" id="ARBA00047552"/>
    </source>
</evidence>
<dbReference type="InterPro" id="IPR013155">
    <property type="entry name" value="M/V/L/I-tRNA-synth_anticd-bd"/>
</dbReference>
<dbReference type="SUPFAM" id="SSF50677">
    <property type="entry name" value="ValRS/IleRS/LeuRS editing domain"/>
    <property type="match status" value="1"/>
</dbReference>
<dbReference type="NCBIfam" id="NF004349">
    <property type="entry name" value="PRK05729.1"/>
    <property type="match status" value="1"/>
</dbReference>
<keyword evidence="6" id="KW-0648">Protein biosynthesis</keyword>
<evidence type="ECO:0000256" key="7">
    <source>
        <dbReference type="ARBA" id="ARBA00023054"/>
    </source>
</evidence>
<dbReference type="Proteomes" id="UP000281261">
    <property type="component" value="Unassembled WGS sequence"/>
</dbReference>
<keyword evidence="7" id="KW-0175">Coiled coil</keyword>
<proteinExistence type="predicted"/>
<evidence type="ECO:0000256" key="2">
    <source>
        <dbReference type="ARBA" id="ARBA00022490"/>
    </source>
</evidence>
<dbReference type="EC" id="6.1.1.9" evidence="1 10"/>
<dbReference type="InterPro" id="IPR009008">
    <property type="entry name" value="Val/Leu/Ile-tRNA-synth_edit"/>
</dbReference>
<evidence type="ECO:0000313" key="13">
    <source>
        <dbReference type="EMBL" id="RLC37622.1"/>
    </source>
</evidence>
<protein>
    <recommendedName>
        <fullName evidence="1 10">Valine--tRNA ligase</fullName>
        <ecNumber evidence="1 10">6.1.1.9</ecNumber>
    </recommendedName>
</protein>
<dbReference type="FunFam" id="3.40.50.620:FF:000020">
    <property type="entry name" value="Valine--tRNA ligase, mitochondrial"/>
    <property type="match status" value="1"/>
</dbReference>
<evidence type="ECO:0000313" key="14">
    <source>
        <dbReference type="Proteomes" id="UP000281261"/>
    </source>
</evidence>
<reference evidence="13 14" key="1">
    <citation type="submission" date="2018-06" db="EMBL/GenBank/DDBJ databases">
        <title>Extensive metabolic versatility and redundancy in microbially diverse, dynamic hydrothermal sediments.</title>
        <authorList>
            <person name="Dombrowski N."/>
            <person name="Teske A."/>
            <person name="Baker B.J."/>
        </authorList>
    </citation>
    <scope>NUCLEOTIDE SEQUENCE [LARGE SCALE GENOMIC DNA]</scope>
    <source>
        <strain evidence="13">B79_G16</strain>
    </source>
</reference>